<feature type="transmembrane region" description="Helical" evidence="6">
    <location>
        <begin position="427"/>
        <end position="445"/>
    </location>
</feature>
<proteinExistence type="predicted"/>
<evidence type="ECO:0000256" key="5">
    <source>
        <dbReference type="ARBA" id="ARBA00023136"/>
    </source>
</evidence>
<feature type="transmembrane region" description="Helical" evidence="6">
    <location>
        <begin position="741"/>
        <end position="759"/>
    </location>
</feature>
<comment type="subcellular location">
    <subcellularLocation>
        <location evidence="1">Cell membrane</location>
        <topology evidence="1">Multi-pass membrane protein</topology>
    </subcellularLocation>
</comment>
<dbReference type="InterPro" id="IPR050545">
    <property type="entry name" value="Mycobact_MmpL"/>
</dbReference>
<keyword evidence="2" id="KW-1003">Cell membrane</keyword>
<evidence type="ECO:0000256" key="3">
    <source>
        <dbReference type="ARBA" id="ARBA00022692"/>
    </source>
</evidence>
<evidence type="ECO:0000259" key="7">
    <source>
        <dbReference type="Pfam" id="PF03176"/>
    </source>
</evidence>
<keyword evidence="3 6" id="KW-0812">Transmembrane</keyword>
<dbReference type="SUPFAM" id="SSF82866">
    <property type="entry name" value="Multidrug efflux transporter AcrB transmembrane domain"/>
    <property type="match status" value="2"/>
</dbReference>
<protein>
    <submittedName>
        <fullName evidence="8">MMPL family transporter</fullName>
    </submittedName>
</protein>
<dbReference type="PANTHER" id="PTHR33406">
    <property type="entry name" value="MEMBRANE PROTEIN MJ1562-RELATED"/>
    <property type="match status" value="1"/>
</dbReference>
<dbReference type="Gene3D" id="1.20.1640.10">
    <property type="entry name" value="Multidrug efflux transporter AcrB transmembrane domain"/>
    <property type="match status" value="2"/>
</dbReference>
<feature type="transmembrane region" description="Helical" evidence="6">
    <location>
        <begin position="636"/>
        <end position="657"/>
    </location>
</feature>
<evidence type="ECO:0000256" key="6">
    <source>
        <dbReference type="SAM" id="Phobius"/>
    </source>
</evidence>
<feature type="transmembrane region" description="Helical" evidence="6">
    <location>
        <begin position="663"/>
        <end position="681"/>
    </location>
</feature>
<feature type="transmembrane region" description="Helical" evidence="6">
    <location>
        <begin position="346"/>
        <end position="364"/>
    </location>
</feature>
<feature type="transmembrane region" description="Helical" evidence="6">
    <location>
        <begin position="281"/>
        <end position="302"/>
    </location>
</feature>
<feature type="transmembrane region" description="Helical" evidence="6">
    <location>
        <begin position="376"/>
        <end position="396"/>
    </location>
</feature>
<dbReference type="AlphaFoldDB" id="A0A7Y4JRQ2"/>
<evidence type="ECO:0000313" key="9">
    <source>
        <dbReference type="Proteomes" id="UP000528460"/>
    </source>
</evidence>
<sequence>MPRKRNVLANKLAIFWALVVLAVGVHQVQFWRSARLDTDVLALLPEDEQAPEVDAATRKLADDAGRQVVLLVGAKDWPSAQRAADEATRVLSGAADLLEPAMVDTSALDQAVDFYRPYRDRLLTPAQRQWLARATPDELGGTALMKLYQPAGAQLTAWNADPLGLWQDWWQARAAETSARPRDGRMWLSGEGREWVLLMWKSKVSAFALGDGSRVTATVEQARAKVEAAVPGGRLVAAGVPLYAEAAAAQASWEMSTIGFGSLAAVLILVWLTFRSLRPIVLVGLSLTLGCAVALTVTALVFERVHLLTLVFGSSLVGVAEDYGFHYFAARQGKAPSERGPVMRSLLPGMVLALVTSVVAYLALGVAPFPGLRQMAVFSAAGLTAAFLTVVCWFPSLDTGALPVTSFSERFSASITRWPRVASTKGWWLSGAVLTVLVAVGIWKLEPRDDLRQLQGAPANLIADQRELGRLLGLPSPAQFFLVQGDSDEQVLAREAALKTKLDALVAQKVFAGYRAVSDWLPSEAQQREDAALSARAEAQAVAAVSASTGEAPTRAAFSPEPLTPSHFLSGPAAGAIRQQWLGTLGKAQYSVLMLRGLNDPKVLPRLEEVAHGLEGIRWVDKTAEISGLLSRYRRIMGGLIVAGYVAVLLTLVARFGRQAWRAWVPSVLGTLLTLALFGWVGAPLQLFTVLGLVLLLGMGVDYGIFLLEHPGDGSAWLAVALAGVSTLLSFGLLGLSATPALRSFGLAMLVGEVAIWILTPCFRLPPGKATH</sequence>
<accession>A0A7Y4JRQ2</accession>
<keyword evidence="5 6" id="KW-0472">Membrane</keyword>
<dbReference type="Pfam" id="PF03176">
    <property type="entry name" value="MMPL"/>
    <property type="match status" value="1"/>
</dbReference>
<evidence type="ECO:0000313" key="8">
    <source>
        <dbReference type="EMBL" id="NOK09946.1"/>
    </source>
</evidence>
<feature type="transmembrane region" description="Helical" evidence="6">
    <location>
        <begin position="714"/>
        <end position="734"/>
    </location>
</feature>
<evidence type="ECO:0000256" key="4">
    <source>
        <dbReference type="ARBA" id="ARBA00022989"/>
    </source>
</evidence>
<feature type="transmembrane region" description="Helical" evidence="6">
    <location>
        <begin position="688"/>
        <end position="708"/>
    </location>
</feature>
<organism evidence="8 9">
    <name type="scientific">Corallococcus exercitus</name>
    <dbReference type="NCBI Taxonomy" id="2316736"/>
    <lineage>
        <taxon>Bacteria</taxon>
        <taxon>Pseudomonadati</taxon>
        <taxon>Myxococcota</taxon>
        <taxon>Myxococcia</taxon>
        <taxon>Myxococcales</taxon>
        <taxon>Cystobacterineae</taxon>
        <taxon>Myxococcaceae</taxon>
        <taxon>Corallococcus</taxon>
    </lineage>
</organism>
<dbReference type="EMBL" id="JABFJW010000082">
    <property type="protein sequence ID" value="NOK09946.1"/>
    <property type="molecule type" value="Genomic_DNA"/>
</dbReference>
<keyword evidence="4 6" id="KW-1133">Transmembrane helix</keyword>
<gene>
    <name evidence="8" type="ORF">HNS30_13000</name>
</gene>
<dbReference type="PANTHER" id="PTHR33406:SF13">
    <property type="entry name" value="MEMBRANE PROTEIN YDFJ"/>
    <property type="match status" value="1"/>
</dbReference>
<feature type="domain" description="Membrane transport protein MMPL" evidence="7">
    <location>
        <begin position="215"/>
        <end position="423"/>
    </location>
</feature>
<dbReference type="Proteomes" id="UP000528460">
    <property type="component" value="Unassembled WGS sequence"/>
</dbReference>
<name>A0A7Y4JRQ2_9BACT</name>
<feature type="transmembrane region" description="Helical" evidence="6">
    <location>
        <begin position="255"/>
        <end position="274"/>
    </location>
</feature>
<dbReference type="InterPro" id="IPR004869">
    <property type="entry name" value="MMPL_dom"/>
</dbReference>
<evidence type="ECO:0000256" key="1">
    <source>
        <dbReference type="ARBA" id="ARBA00004651"/>
    </source>
</evidence>
<evidence type="ECO:0000256" key="2">
    <source>
        <dbReference type="ARBA" id="ARBA00022475"/>
    </source>
</evidence>
<reference evidence="8 9" key="1">
    <citation type="submission" date="2020-05" db="EMBL/GenBank/DDBJ databases">
        <authorList>
            <person name="Whitworth D."/>
        </authorList>
    </citation>
    <scope>NUCLEOTIDE SEQUENCE [LARGE SCALE GENOMIC DNA]</scope>
    <source>
        <strain evidence="8 9">CA046A</strain>
    </source>
</reference>
<dbReference type="GO" id="GO:0005886">
    <property type="term" value="C:plasma membrane"/>
    <property type="evidence" value="ECO:0007669"/>
    <property type="project" value="UniProtKB-SubCell"/>
</dbReference>
<comment type="caution">
    <text evidence="8">The sequence shown here is derived from an EMBL/GenBank/DDBJ whole genome shotgun (WGS) entry which is preliminary data.</text>
</comment>